<name>A0A7Y9WDM1_9BURK</name>
<protein>
    <submittedName>
        <fullName evidence="1">Uncharacterized protein</fullName>
    </submittedName>
</protein>
<reference evidence="1 2" key="1">
    <citation type="submission" date="2020-07" db="EMBL/GenBank/DDBJ databases">
        <title>Exploring microbial biodiversity for novel pathways involved in the catabolism of aromatic compounds derived from lignin.</title>
        <authorList>
            <person name="Elkins J."/>
        </authorList>
    </citation>
    <scope>NUCLEOTIDE SEQUENCE [LARGE SCALE GENOMIC DNA]</scope>
    <source>
        <strain evidence="1 2">H2C3B</strain>
    </source>
</reference>
<comment type="caution">
    <text evidence="1">The sequence shown here is derived from an EMBL/GenBank/DDBJ whole genome shotgun (WGS) entry which is preliminary data.</text>
</comment>
<gene>
    <name evidence="1" type="ORF">GGD41_006010</name>
</gene>
<evidence type="ECO:0000313" key="2">
    <source>
        <dbReference type="Proteomes" id="UP000572540"/>
    </source>
</evidence>
<organism evidence="1 2">
    <name type="scientific">Paraburkholderia bryophila</name>
    <dbReference type="NCBI Taxonomy" id="420952"/>
    <lineage>
        <taxon>Bacteria</taxon>
        <taxon>Pseudomonadati</taxon>
        <taxon>Pseudomonadota</taxon>
        <taxon>Betaproteobacteria</taxon>
        <taxon>Burkholderiales</taxon>
        <taxon>Burkholderiaceae</taxon>
        <taxon>Paraburkholderia</taxon>
    </lineage>
</organism>
<accession>A0A7Y9WDM1</accession>
<evidence type="ECO:0000313" key="1">
    <source>
        <dbReference type="EMBL" id="NYH18782.1"/>
    </source>
</evidence>
<proteinExistence type="predicted"/>
<dbReference type="EMBL" id="JACCAU010000001">
    <property type="protein sequence ID" value="NYH18782.1"/>
    <property type="molecule type" value="Genomic_DNA"/>
</dbReference>
<dbReference type="RefSeq" id="WP_179706302.1">
    <property type="nucleotide sequence ID" value="NZ_JACCAU010000001.1"/>
</dbReference>
<sequence>MADTGWDISMRRIDFEYDLPQFVASALVRKIAAHSFRLPAMERERFQKIPGHVIERIEQIVRVAYLEAGEAGEAGKVVGGDVLQEHLLQQASLARREMIATGDLITPADFRKQIGVSETQLEALIADGSVFIVAVDGDSYIPALLAHTAHNRERLQTICRIIFPAPPSSRLDFLESQDASLGERRPLDMLGNERDFKALRQAAAAWATEWSRTSVKIYEGVHETEPGDVPPIYTASAEIDPRRALWRRAFEALRAHGYEWPLGPYPEAPTFTIFVERQTAGYSTAIQEACIQVIAKDDYFSIRIKLQKDADADSQTVLAGKPGTVVDVARRIIAYLRRS</sequence>
<dbReference type="Proteomes" id="UP000572540">
    <property type="component" value="Unassembled WGS sequence"/>
</dbReference>
<dbReference type="AlphaFoldDB" id="A0A7Y9WDM1"/>